<evidence type="ECO:0000256" key="2">
    <source>
        <dbReference type="ARBA" id="ARBA00023043"/>
    </source>
</evidence>
<keyword evidence="2 3" id="KW-0040">ANK repeat</keyword>
<keyword evidence="6" id="KW-1185">Reference proteome</keyword>
<dbReference type="Pfam" id="PF12796">
    <property type="entry name" value="Ank_2"/>
    <property type="match status" value="1"/>
</dbReference>
<evidence type="ECO:0000256" key="1">
    <source>
        <dbReference type="ARBA" id="ARBA00022737"/>
    </source>
</evidence>
<dbReference type="PANTHER" id="PTHR24173">
    <property type="entry name" value="ANKYRIN REPEAT CONTAINING"/>
    <property type="match status" value="1"/>
</dbReference>
<dbReference type="InterPro" id="IPR036770">
    <property type="entry name" value="Ankyrin_rpt-contain_sf"/>
</dbReference>
<dbReference type="PROSITE" id="PS50088">
    <property type="entry name" value="ANK_REPEAT"/>
    <property type="match status" value="2"/>
</dbReference>
<feature type="repeat" description="ANK" evidence="3">
    <location>
        <begin position="44"/>
        <end position="76"/>
    </location>
</feature>
<evidence type="ECO:0000256" key="3">
    <source>
        <dbReference type="PROSITE-ProRule" id="PRU00023"/>
    </source>
</evidence>
<dbReference type="Ensembl" id="ENSACIT00000010252.1">
    <property type="protein sequence ID" value="ENSACIP00000009960.1"/>
    <property type="gene ID" value="ENSACIG00000007789.1"/>
</dbReference>
<feature type="repeat" description="ANK" evidence="3">
    <location>
        <begin position="14"/>
        <end position="46"/>
    </location>
</feature>
<dbReference type="PANTHER" id="PTHR24173:SF74">
    <property type="entry name" value="ANKYRIN REPEAT DOMAIN-CONTAINING PROTEIN 16"/>
    <property type="match status" value="1"/>
</dbReference>
<dbReference type="GeneTree" id="ENSGT00940000165489"/>
<dbReference type="InterPro" id="IPR002110">
    <property type="entry name" value="Ankyrin_rpt"/>
</dbReference>
<evidence type="ECO:0000313" key="6">
    <source>
        <dbReference type="Proteomes" id="UP000261340"/>
    </source>
</evidence>
<dbReference type="SUPFAM" id="SSF48403">
    <property type="entry name" value="Ankyrin repeat"/>
    <property type="match status" value="1"/>
</dbReference>
<evidence type="ECO:0000256" key="4">
    <source>
        <dbReference type="SAM" id="MobiDB-lite"/>
    </source>
</evidence>
<organism evidence="5 6">
    <name type="scientific">Amphilophus citrinellus</name>
    <name type="common">Midas cichlid</name>
    <name type="synonym">Cichlasoma citrinellum</name>
    <dbReference type="NCBI Taxonomy" id="61819"/>
    <lineage>
        <taxon>Eukaryota</taxon>
        <taxon>Metazoa</taxon>
        <taxon>Chordata</taxon>
        <taxon>Craniata</taxon>
        <taxon>Vertebrata</taxon>
        <taxon>Euteleostomi</taxon>
        <taxon>Actinopterygii</taxon>
        <taxon>Neopterygii</taxon>
        <taxon>Teleostei</taxon>
        <taxon>Neoteleostei</taxon>
        <taxon>Acanthomorphata</taxon>
        <taxon>Ovalentaria</taxon>
        <taxon>Cichlomorphae</taxon>
        <taxon>Cichliformes</taxon>
        <taxon>Cichlidae</taxon>
        <taxon>New World cichlids</taxon>
        <taxon>Cichlasomatinae</taxon>
        <taxon>Heroini</taxon>
        <taxon>Amphilophus</taxon>
    </lineage>
</organism>
<evidence type="ECO:0000313" key="5">
    <source>
        <dbReference type="Ensembl" id="ENSACIP00000009960.1"/>
    </source>
</evidence>
<sequence length="88" mass="9731">MNKEKNKLDQQNDTGHTALHRAARRGHTEIMTTLMKGTEDRNVWRKTPLHAAAEKGHASAAVLLLEAGAKINATDHCKDTPLHCPPQM</sequence>
<keyword evidence="1" id="KW-0677">Repeat</keyword>
<name>A0A3Q0RMS5_AMPCI</name>
<protein>
    <submittedName>
        <fullName evidence="5">Uncharacterized protein</fullName>
    </submittedName>
</protein>
<reference evidence="5" key="2">
    <citation type="submission" date="2025-09" db="UniProtKB">
        <authorList>
            <consortium name="Ensembl"/>
        </authorList>
    </citation>
    <scope>IDENTIFICATION</scope>
</reference>
<feature type="region of interest" description="Disordered" evidence="4">
    <location>
        <begin position="1"/>
        <end position="27"/>
    </location>
</feature>
<accession>A0A3Q0RMS5</accession>
<dbReference type="Gene3D" id="1.25.40.20">
    <property type="entry name" value="Ankyrin repeat-containing domain"/>
    <property type="match status" value="1"/>
</dbReference>
<proteinExistence type="predicted"/>
<dbReference type="PROSITE" id="PS50297">
    <property type="entry name" value="ANK_REP_REGION"/>
    <property type="match status" value="2"/>
</dbReference>
<dbReference type="Proteomes" id="UP000261340">
    <property type="component" value="Unplaced"/>
</dbReference>
<reference evidence="5" key="1">
    <citation type="submission" date="2025-08" db="UniProtKB">
        <authorList>
            <consortium name="Ensembl"/>
        </authorList>
    </citation>
    <scope>IDENTIFICATION</scope>
</reference>
<feature type="compositionally biased region" description="Basic and acidic residues" evidence="4">
    <location>
        <begin position="1"/>
        <end position="10"/>
    </location>
</feature>
<dbReference type="PRINTS" id="PR01415">
    <property type="entry name" value="ANKYRIN"/>
</dbReference>
<dbReference type="AlphaFoldDB" id="A0A3Q0RMS5"/>
<dbReference type="SMART" id="SM00248">
    <property type="entry name" value="ANK"/>
    <property type="match status" value="2"/>
</dbReference>